<dbReference type="GO" id="GO:0004190">
    <property type="term" value="F:aspartic-type endopeptidase activity"/>
    <property type="evidence" value="ECO:0007669"/>
    <property type="project" value="InterPro"/>
</dbReference>
<dbReference type="PANTHER" id="PTHR47966:SF6">
    <property type="entry name" value="PEPTIDASE A1 DOMAIN-CONTAINING PROTEIN"/>
    <property type="match status" value="1"/>
</dbReference>
<dbReference type="PANTHER" id="PTHR47966">
    <property type="entry name" value="BETA-SITE APP-CLEAVING ENZYME, ISOFORM A-RELATED"/>
    <property type="match status" value="1"/>
</dbReference>
<comment type="caution">
    <text evidence="5">The sequence shown here is derived from an EMBL/GenBank/DDBJ whole genome shotgun (WGS) entry which is preliminary data.</text>
</comment>
<dbReference type="AlphaFoldDB" id="A0A9P6NCG1"/>
<evidence type="ECO:0000259" key="4">
    <source>
        <dbReference type="PROSITE" id="PS51767"/>
    </source>
</evidence>
<dbReference type="SUPFAM" id="SSF50630">
    <property type="entry name" value="Acid proteases"/>
    <property type="match status" value="1"/>
</dbReference>
<dbReference type="InterPro" id="IPR021109">
    <property type="entry name" value="Peptidase_aspartic_dom_sf"/>
</dbReference>
<evidence type="ECO:0000256" key="3">
    <source>
        <dbReference type="SAM" id="Phobius"/>
    </source>
</evidence>
<dbReference type="OrthoDB" id="771136at2759"/>
<dbReference type="Gene3D" id="2.40.70.10">
    <property type="entry name" value="Acid Proteases"/>
    <property type="match status" value="2"/>
</dbReference>
<evidence type="ECO:0000313" key="6">
    <source>
        <dbReference type="Proteomes" id="UP000886653"/>
    </source>
</evidence>
<dbReference type="InterPro" id="IPR033121">
    <property type="entry name" value="PEPTIDASE_A1"/>
</dbReference>
<keyword evidence="3" id="KW-0812">Transmembrane</keyword>
<dbReference type="PROSITE" id="PS51767">
    <property type="entry name" value="PEPTIDASE_A1"/>
    <property type="match status" value="1"/>
</dbReference>
<dbReference type="PRINTS" id="PR00792">
    <property type="entry name" value="PEPSIN"/>
</dbReference>
<dbReference type="CDD" id="cd05471">
    <property type="entry name" value="pepsin_like"/>
    <property type="match status" value="1"/>
</dbReference>
<feature type="transmembrane region" description="Helical" evidence="3">
    <location>
        <begin position="20"/>
        <end position="41"/>
    </location>
</feature>
<evidence type="ECO:0000256" key="2">
    <source>
        <dbReference type="PIRSR" id="PIRSR601461-1"/>
    </source>
</evidence>
<dbReference type="InterPro" id="IPR034164">
    <property type="entry name" value="Pepsin-like_dom"/>
</dbReference>
<dbReference type="Pfam" id="PF00026">
    <property type="entry name" value="Asp"/>
    <property type="match status" value="1"/>
</dbReference>
<sequence length="450" mass="48460">MPPQSVTHLRTHPHQFRQPAIPSIILILIITTFTTISVSSLQDGLILPLHRRSQRNSCFIRARLNLINKYSHWASAESLQKRQIAVPIIETLPSSNSTLSNSPISGFINSTSIFNHSTTLRGVSDGRGGVVGLQRTFNFQADLEYFTSIQIGEPPQDLSVILDTGSADFWVASTNCNTTTGCSTGLGPKFDPINSSVTNTAFSIKYGSGSATGKMYTDNMTFAGYNISNQKFAVVDTVSSELLSKDVSGLMGFQPLAASGVMPIWQSLLSNASQYNLSFPGFSFALTRFINQTGAKEVEPGGLFTLGTLNSSLFDGEIEFIPLPKGLESYWLIPMGGLDVNGIPVDLGSEITKNVAIDSGTTLLGGPADQVKSFYKHVPGSVPATGSYQGYYSYPCNLTVNVSLQFGTRNYSMAPQDFNLGPFGNNGMCLGAVFELTLSGASKQLISWVM</sequence>
<feature type="active site" evidence="2">
    <location>
        <position position="163"/>
    </location>
</feature>
<comment type="similarity">
    <text evidence="1">Belongs to the peptidase A1 family.</text>
</comment>
<feature type="active site" evidence="2">
    <location>
        <position position="358"/>
    </location>
</feature>
<proteinExistence type="inferred from homology"/>
<evidence type="ECO:0000256" key="1">
    <source>
        <dbReference type="ARBA" id="ARBA00007447"/>
    </source>
</evidence>
<evidence type="ECO:0000313" key="5">
    <source>
        <dbReference type="EMBL" id="KAG0141483.1"/>
    </source>
</evidence>
<keyword evidence="3" id="KW-1133">Transmembrane helix</keyword>
<feature type="domain" description="Peptidase A1" evidence="4">
    <location>
        <begin position="145"/>
        <end position="450"/>
    </location>
</feature>
<dbReference type="InterPro" id="IPR001461">
    <property type="entry name" value="Aspartic_peptidase_A1"/>
</dbReference>
<reference evidence="5" key="1">
    <citation type="submission" date="2013-11" db="EMBL/GenBank/DDBJ databases">
        <title>Genome sequence of the fusiform rust pathogen reveals effectors for host alternation and coevolution with pine.</title>
        <authorList>
            <consortium name="DOE Joint Genome Institute"/>
            <person name="Smith K."/>
            <person name="Pendleton A."/>
            <person name="Kubisiak T."/>
            <person name="Anderson C."/>
            <person name="Salamov A."/>
            <person name="Aerts A."/>
            <person name="Riley R."/>
            <person name="Clum A."/>
            <person name="Lindquist E."/>
            <person name="Ence D."/>
            <person name="Campbell M."/>
            <person name="Kronenberg Z."/>
            <person name="Feau N."/>
            <person name="Dhillon B."/>
            <person name="Hamelin R."/>
            <person name="Burleigh J."/>
            <person name="Smith J."/>
            <person name="Yandell M."/>
            <person name="Nelson C."/>
            <person name="Grigoriev I."/>
            <person name="Davis J."/>
        </authorList>
    </citation>
    <scope>NUCLEOTIDE SEQUENCE</scope>
    <source>
        <strain evidence="5">G11</strain>
    </source>
</reference>
<gene>
    <name evidence="5" type="ORF">CROQUDRAFT_51617</name>
</gene>
<dbReference type="Proteomes" id="UP000886653">
    <property type="component" value="Unassembled WGS sequence"/>
</dbReference>
<keyword evidence="6" id="KW-1185">Reference proteome</keyword>
<name>A0A9P6NCG1_9BASI</name>
<dbReference type="EMBL" id="MU167384">
    <property type="protein sequence ID" value="KAG0141483.1"/>
    <property type="molecule type" value="Genomic_DNA"/>
</dbReference>
<dbReference type="GO" id="GO:0006508">
    <property type="term" value="P:proteolysis"/>
    <property type="evidence" value="ECO:0007669"/>
    <property type="project" value="InterPro"/>
</dbReference>
<keyword evidence="3" id="KW-0472">Membrane</keyword>
<protein>
    <recommendedName>
        <fullName evidence="4">Peptidase A1 domain-containing protein</fullName>
    </recommendedName>
</protein>
<accession>A0A9P6NCG1</accession>
<organism evidence="5 6">
    <name type="scientific">Cronartium quercuum f. sp. fusiforme G11</name>
    <dbReference type="NCBI Taxonomy" id="708437"/>
    <lineage>
        <taxon>Eukaryota</taxon>
        <taxon>Fungi</taxon>
        <taxon>Dikarya</taxon>
        <taxon>Basidiomycota</taxon>
        <taxon>Pucciniomycotina</taxon>
        <taxon>Pucciniomycetes</taxon>
        <taxon>Pucciniales</taxon>
        <taxon>Coleosporiaceae</taxon>
        <taxon>Cronartium</taxon>
    </lineage>
</organism>